<evidence type="ECO:0000256" key="4">
    <source>
        <dbReference type="SAM" id="MobiDB-lite"/>
    </source>
</evidence>
<dbReference type="SMART" id="SM00082">
    <property type="entry name" value="LRRCT"/>
    <property type="match status" value="1"/>
</dbReference>
<dbReference type="InterPro" id="IPR050333">
    <property type="entry name" value="SLRP"/>
</dbReference>
<dbReference type="Gene3D" id="2.40.10.10">
    <property type="entry name" value="Trypsin-like serine proteases"/>
    <property type="match status" value="1"/>
</dbReference>
<evidence type="ECO:0000256" key="1">
    <source>
        <dbReference type="ARBA" id="ARBA00022614"/>
    </source>
</evidence>
<dbReference type="InterPro" id="IPR032675">
    <property type="entry name" value="LRR_dom_sf"/>
</dbReference>
<dbReference type="InterPro" id="IPR009003">
    <property type="entry name" value="Peptidase_S1_PA"/>
</dbReference>
<gene>
    <name evidence="6" type="ORF">FSP39_017227</name>
</gene>
<dbReference type="SUPFAM" id="SSF50494">
    <property type="entry name" value="Trypsin-like serine proteases"/>
    <property type="match status" value="1"/>
</dbReference>
<dbReference type="SUPFAM" id="SSF52058">
    <property type="entry name" value="L domain-like"/>
    <property type="match status" value="2"/>
</dbReference>
<dbReference type="InterPro" id="IPR000483">
    <property type="entry name" value="Cys-rich_flank_reg_C"/>
</dbReference>
<keyword evidence="3" id="KW-0677">Repeat</keyword>
<dbReference type="GO" id="GO:0005615">
    <property type="term" value="C:extracellular space"/>
    <property type="evidence" value="ECO:0007669"/>
    <property type="project" value="TreeGrafter"/>
</dbReference>
<evidence type="ECO:0000256" key="3">
    <source>
        <dbReference type="ARBA" id="ARBA00022737"/>
    </source>
</evidence>
<proteinExistence type="predicted"/>
<keyword evidence="2" id="KW-0732">Signal</keyword>
<dbReference type="EMBL" id="VSWD01000005">
    <property type="protein sequence ID" value="KAK3103193.1"/>
    <property type="molecule type" value="Genomic_DNA"/>
</dbReference>
<dbReference type="Proteomes" id="UP001186944">
    <property type="component" value="Unassembled WGS sequence"/>
</dbReference>
<evidence type="ECO:0000313" key="6">
    <source>
        <dbReference type="EMBL" id="KAK3103193.1"/>
    </source>
</evidence>
<dbReference type="PANTHER" id="PTHR45712">
    <property type="entry name" value="AGAP008170-PA"/>
    <property type="match status" value="1"/>
</dbReference>
<dbReference type="PROSITE" id="PS51450">
    <property type="entry name" value="LRR"/>
    <property type="match status" value="5"/>
</dbReference>
<protein>
    <recommendedName>
        <fullName evidence="5">LRRCT domain-containing protein</fullName>
    </recommendedName>
</protein>
<dbReference type="PANTHER" id="PTHR45712:SF22">
    <property type="entry name" value="INSULIN-LIKE GROWTH FACTOR-BINDING PROTEIN COMPLEX ACID LABILE SUBUNIT"/>
    <property type="match status" value="1"/>
</dbReference>
<dbReference type="Gene3D" id="3.80.10.10">
    <property type="entry name" value="Ribonuclease Inhibitor"/>
    <property type="match status" value="4"/>
</dbReference>
<organism evidence="6 7">
    <name type="scientific">Pinctada imbricata</name>
    <name type="common">Atlantic pearl-oyster</name>
    <name type="synonym">Pinctada martensii</name>
    <dbReference type="NCBI Taxonomy" id="66713"/>
    <lineage>
        <taxon>Eukaryota</taxon>
        <taxon>Metazoa</taxon>
        <taxon>Spiralia</taxon>
        <taxon>Lophotrochozoa</taxon>
        <taxon>Mollusca</taxon>
        <taxon>Bivalvia</taxon>
        <taxon>Autobranchia</taxon>
        <taxon>Pteriomorphia</taxon>
        <taxon>Pterioida</taxon>
        <taxon>Pterioidea</taxon>
        <taxon>Pteriidae</taxon>
        <taxon>Pinctada</taxon>
    </lineage>
</organism>
<evidence type="ECO:0000256" key="2">
    <source>
        <dbReference type="ARBA" id="ARBA00022729"/>
    </source>
</evidence>
<accession>A0AA88YE54</accession>
<name>A0AA88YE54_PINIB</name>
<dbReference type="AlphaFoldDB" id="A0AA88YE54"/>
<feature type="compositionally biased region" description="Polar residues" evidence="4">
    <location>
        <begin position="73"/>
        <end position="91"/>
    </location>
</feature>
<feature type="region of interest" description="Disordered" evidence="4">
    <location>
        <begin position="72"/>
        <end position="91"/>
    </location>
</feature>
<keyword evidence="7" id="KW-1185">Reference proteome</keyword>
<dbReference type="InterPro" id="IPR043504">
    <property type="entry name" value="Peptidase_S1_PA_chymotrypsin"/>
</dbReference>
<feature type="domain" description="LRRCT" evidence="5">
    <location>
        <begin position="625"/>
        <end position="677"/>
    </location>
</feature>
<dbReference type="SMART" id="SM00369">
    <property type="entry name" value="LRR_TYP"/>
    <property type="match status" value="17"/>
</dbReference>
<dbReference type="InterPro" id="IPR003591">
    <property type="entry name" value="Leu-rich_rpt_typical-subtyp"/>
</dbReference>
<keyword evidence="1" id="KW-0433">Leucine-rich repeat</keyword>
<reference evidence="6" key="1">
    <citation type="submission" date="2019-08" db="EMBL/GenBank/DDBJ databases">
        <title>The improved chromosome-level genome for the pearl oyster Pinctada fucata martensii using PacBio sequencing and Hi-C.</title>
        <authorList>
            <person name="Zheng Z."/>
        </authorList>
    </citation>
    <scope>NUCLEOTIDE SEQUENCE</scope>
    <source>
        <strain evidence="6">ZZ-2019</strain>
        <tissue evidence="6">Adductor muscle</tissue>
    </source>
</reference>
<evidence type="ECO:0000313" key="7">
    <source>
        <dbReference type="Proteomes" id="UP001186944"/>
    </source>
</evidence>
<dbReference type="SMART" id="SM00365">
    <property type="entry name" value="LRR_SD22"/>
    <property type="match status" value="11"/>
</dbReference>
<dbReference type="Pfam" id="PF13855">
    <property type="entry name" value="LRR_8"/>
    <property type="match status" value="6"/>
</dbReference>
<sequence length="951" mass="109101">MPHPLPLYDAQSARYTGTLDTWGGEEVSGGGFNYFSRGSSDEAARNGRSMVCQGLRELPSYIPNDLSKLTVYGDSSSQSSPSRAINDQSKVSTQIHQIDRTSFRGNVLMKEVTLSGNNINVMFPYVFYYLRELKILNLPNNNIRHLSAAVFHGLHKLEELRLSDNTIRFLPTPIFTYLRELKILKLNGNKIRSIQRDIFKSLTRLEVLDMSRNNITDLYETVFDHNTKLQELYLSGNRLWKLRPRWFKYLYNLKRLSLKGNMIKEVESASFVNLHYLGDLALSANHIERIHDDAFRNLRNMKVLDISTNDMTEFPSRCFVDLTLLEDLYLGNNKLTIIKNGTFAFSSKLMRLDLSKNTISTIEAESLHPLKRAQYIDFSHNKLISFKKHAIHGLEGLKELDLSYNFIGKIEPESFRTSPVDRLSQLATLKLKNNNIKVVDSDTLAGMPNLNTLDLSSNKIKRINEKALQNLEGLQSLKINKNRIRDLKNGVISRQTNLLDLDFSENLLKRLDEKMFAGLKNLEEIDASANRISSIPKKVFRPLVNLVSLDLRENKMLLFNMSTVANLPKLSFIDLSDNNLFSVDFPSQQELRLSELILSKNNLNSIHKDIANVMSTSAMVALSGNPLLCDCNIKWMLDPMMSRKIRVERSEDVMCKTPDKHHGKKVIDLSERDLDCQSPNNTKKSMVCEDISQINQKWYSSRNVKKAMIKNHVTILDGQNKPIANAVLLSNRWALAKGSTVRVIKQSTNPDEFKVKVGRQKSNRKIVRIFRHPLISYRMMQYDVALIRLSEKPSGPKQQEMPCLMTEHQYQLISKLLKRVSITTRIYGKNSITRLKPRNGKLARKCKRKEFVCTLFKKPKRSAMLYDGSPLYMGYSNSLRLAGIATDDTITKNFEYTFIPVWKVSDWVTSVVDQYQEKCHTDRDGHELCSGLRLPSVSDMLSKLNRPERHK</sequence>
<evidence type="ECO:0000259" key="5">
    <source>
        <dbReference type="SMART" id="SM00082"/>
    </source>
</evidence>
<dbReference type="InterPro" id="IPR001611">
    <property type="entry name" value="Leu-rich_rpt"/>
</dbReference>
<comment type="caution">
    <text evidence="6">The sequence shown here is derived from an EMBL/GenBank/DDBJ whole genome shotgun (WGS) entry which is preliminary data.</text>
</comment>